<dbReference type="InterPro" id="IPR036236">
    <property type="entry name" value="Znf_C2H2_sf"/>
</dbReference>
<keyword evidence="3 5" id="KW-0863">Zinc-finger</keyword>
<feature type="binding site" evidence="6">
    <location>
        <position position="6"/>
    </location>
    <ligand>
        <name>Zn(2+)</name>
        <dbReference type="ChEBI" id="CHEBI:29105"/>
    </ligand>
</feature>
<dbReference type="PROSITE" id="PS00028">
    <property type="entry name" value="ZINC_FINGER_C2H2_1"/>
    <property type="match status" value="7"/>
</dbReference>
<evidence type="ECO:0000256" key="7">
    <source>
        <dbReference type="SAM" id="MobiDB-lite"/>
    </source>
</evidence>
<evidence type="ECO:0000256" key="6">
    <source>
        <dbReference type="PROSITE-ProRule" id="PRU01263"/>
    </source>
</evidence>
<dbReference type="PANTHER" id="PTHR24379:SF127">
    <property type="entry name" value="BLOODY FINGERS-RELATED"/>
    <property type="match status" value="1"/>
</dbReference>
<feature type="domain" description="ZAD" evidence="9">
    <location>
        <begin position="1"/>
        <end position="79"/>
    </location>
</feature>
<feature type="domain" description="C2H2-type" evidence="8">
    <location>
        <begin position="471"/>
        <end position="497"/>
    </location>
</feature>
<feature type="binding site" evidence="6">
    <location>
        <position position="55"/>
    </location>
    <ligand>
        <name>Zn(2+)</name>
        <dbReference type="ChEBI" id="CHEBI:29105"/>
    </ligand>
</feature>
<dbReference type="GO" id="GO:0005634">
    <property type="term" value="C:nucleus"/>
    <property type="evidence" value="ECO:0007669"/>
    <property type="project" value="InterPro"/>
</dbReference>
<dbReference type="Pfam" id="PF07776">
    <property type="entry name" value="zf-AD"/>
    <property type="match status" value="1"/>
</dbReference>
<dbReference type="GeneID" id="101888608"/>
<dbReference type="PROSITE" id="PS50157">
    <property type="entry name" value="ZINC_FINGER_C2H2_2"/>
    <property type="match status" value="5"/>
</dbReference>
<dbReference type="EnsemblMetazoa" id="MDOA007627-RA">
    <property type="protein sequence ID" value="MDOA007627-PA"/>
    <property type="gene ID" value="MDOA007627"/>
</dbReference>
<dbReference type="SMART" id="SM00868">
    <property type="entry name" value="zf-AD"/>
    <property type="match status" value="1"/>
</dbReference>
<evidence type="ECO:0000256" key="5">
    <source>
        <dbReference type="PROSITE-ProRule" id="PRU00042"/>
    </source>
</evidence>
<feature type="domain" description="C2H2-type" evidence="8">
    <location>
        <begin position="443"/>
        <end position="467"/>
    </location>
</feature>
<dbReference type="OrthoDB" id="3437960at2759"/>
<reference evidence="12" key="2">
    <citation type="submission" date="2025-04" db="UniProtKB">
        <authorList>
            <consortium name="RefSeq"/>
        </authorList>
    </citation>
    <scope>IDENTIFICATION</scope>
    <source>
        <strain evidence="12">Aabys</strain>
    </source>
</reference>
<evidence type="ECO:0000313" key="11">
    <source>
        <dbReference type="Proteomes" id="UP001652621"/>
    </source>
</evidence>
<evidence type="ECO:0000256" key="1">
    <source>
        <dbReference type="ARBA" id="ARBA00022723"/>
    </source>
</evidence>
<dbReference type="GO" id="GO:0008270">
    <property type="term" value="F:zinc ion binding"/>
    <property type="evidence" value="ECO:0007669"/>
    <property type="project" value="UniProtKB-UniRule"/>
</dbReference>
<name>A0A1I8MR78_MUSDO</name>
<dbReference type="FunFam" id="3.30.160.60:FF:000100">
    <property type="entry name" value="Zinc finger 45-like"/>
    <property type="match status" value="1"/>
</dbReference>
<evidence type="ECO:0000259" key="8">
    <source>
        <dbReference type="PROSITE" id="PS50157"/>
    </source>
</evidence>
<evidence type="ECO:0000259" key="9">
    <source>
        <dbReference type="PROSITE" id="PS51915"/>
    </source>
</evidence>
<dbReference type="PROSITE" id="PS51915">
    <property type="entry name" value="ZAD"/>
    <property type="match status" value="1"/>
</dbReference>
<evidence type="ECO:0000313" key="12">
    <source>
        <dbReference type="RefSeq" id="XP_005188311.1"/>
    </source>
</evidence>
<keyword evidence="11" id="KW-1185">Reference proteome</keyword>
<dbReference type="VEuPathDB" id="VectorBase:MDOMA2_002421"/>
<dbReference type="AlphaFoldDB" id="A0A1I8MR78"/>
<keyword evidence="2" id="KW-0677">Repeat</keyword>
<dbReference type="eggNOG" id="KOG1721">
    <property type="taxonomic scope" value="Eukaryota"/>
</dbReference>
<dbReference type="RefSeq" id="XP_005188311.1">
    <property type="nucleotide sequence ID" value="XM_005188254.3"/>
</dbReference>
<feature type="domain" description="C2H2-type" evidence="8">
    <location>
        <begin position="357"/>
        <end position="384"/>
    </location>
</feature>
<dbReference type="InterPro" id="IPR013087">
    <property type="entry name" value="Znf_C2H2_type"/>
</dbReference>
<feature type="binding site" evidence="6">
    <location>
        <position position="3"/>
    </location>
    <ligand>
        <name>Zn(2+)</name>
        <dbReference type="ChEBI" id="CHEBI:29105"/>
    </ligand>
</feature>
<dbReference type="SUPFAM" id="SSF57667">
    <property type="entry name" value="beta-beta-alpha zinc fingers"/>
    <property type="match status" value="3"/>
</dbReference>
<evidence type="ECO:0000256" key="2">
    <source>
        <dbReference type="ARBA" id="ARBA00022737"/>
    </source>
</evidence>
<dbReference type="Gene3D" id="3.30.160.60">
    <property type="entry name" value="Classic Zinc Finger"/>
    <property type="match status" value="5"/>
</dbReference>
<feature type="region of interest" description="Disordered" evidence="7">
    <location>
        <begin position="165"/>
        <end position="187"/>
    </location>
</feature>
<feature type="compositionally biased region" description="Basic and acidic residues" evidence="7">
    <location>
        <begin position="172"/>
        <end position="185"/>
    </location>
</feature>
<gene>
    <name evidence="10" type="primary">101888608</name>
    <name evidence="12" type="synonym">LOC101888608</name>
</gene>
<evidence type="ECO:0000256" key="4">
    <source>
        <dbReference type="ARBA" id="ARBA00022833"/>
    </source>
</evidence>
<dbReference type="InterPro" id="IPR012934">
    <property type="entry name" value="Znf_AD"/>
</dbReference>
<evidence type="ECO:0000256" key="3">
    <source>
        <dbReference type="ARBA" id="ARBA00022771"/>
    </source>
</evidence>
<organism evidence="10">
    <name type="scientific">Musca domestica</name>
    <name type="common">House fly</name>
    <dbReference type="NCBI Taxonomy" id="7370"/>
    <lineage>
        <taxon>Eukaryota</taxon>
        <taxon>Metazoa</taxon>
        <taxon>Ecdysozoa</taxon>
        <taxon>Arthropoda</taxon>
        <taxon>Hexapoda</taxon>
        <taxon>Insecta</taxon>
        <taxon>Pterygota</taxon>
        <taxon>Neoptera</taxon>
        <taxon>Endopterygota</taxon>
        <taxon>Diptera</taxon>
        <taxon>Brachycera</taxon>
        <taxon>Muscomorpha</taxon>
        <taxon>Muscoidea</taxon>
        <taxon>Muscidae</taxon>
        <taxon>Musca</taxon>
    </lineage>
</organism>
<feature type="domain" description="C2H2-type" evidence="8">
    <location>
        <begin position="414"/>
        <end position="442"/>
    </location>
</feature>
<proteinExistence type="predicted"/>
<protein>
    <submittedName>
        <fullName evidence="12">Transcription factor grauzone</fullName>
    </submittedName>
</protein>
<accession>A0A1I8MR78</accession>
<dbReference type="GO" id="GO:0000977">
    <property type="term" value="F:RNA polymerase II transcription regulatory region sequence-specific DNA binding"/>
    <property type="evidence" value="ECO:0007669"/>
    <property type="project" value="TreeGrafter"/>
</dbReference>
<dbReference type="Pfam" id="PF00096">
    <property type="entry name" value="zf-C2H2"/>
    <property type="match status" value="6"/>
</dbReference>
<sequence>MVCRLCLTDIPQESVIKLFTDVHDGKEEVLALIEKYLEIKILQDDVISTTICRDCHDQLSGFNQFCKDVSSKQSNLQDQYLGVRLKTECQDDTDDSYSNDAIFEPSIDLVKTEMDLDDDEIITGDVLNETEIAEDDNADNDYMDDDSISDDDMPLINLKCKKTKSKAKNKTNKTDPNKTKQFTREKKQKSYLSAQQIISACVELKCDICQNPVNTWKELREHYLIAHTRRPYIKCCNSVFEKQRQLADHLIRHKNPDKFRCKQCDVVLSDLKELANHIQTKHPNNTESSATEYHECPHCSRQFRSFKAYTNHLHKHNATEEGGKKSLGCLICSNKNFENEQALRQHIDTEHKDIYYHICEICGKTFKAKESFKKHYETHKGIVEPPVQCTICHKFYKNYDSLRLHRMRHEERPRSCEICGRNFTTQRTWKKHVQYWHEMEKNLPCTLCDKVFREKRNLDEHMATHTGALLYACPHCGKESRSRANMYAHVKRQHPEEWWRKKMERFNLDPDTLKPKTLPQDGQ</sequence>
<feature type="binding site" evidence="6">
    <location>
        <position position="52"/>
    </location>
    <ligand>
        <name>Zn(2+)</name>
        <dbReference type="ChEBI" id="CHEBI:29105"/>
    </ligand>
</feature>
<dbReference type="Gene3D" id="3.40.1800.20">
    <property type="match status" value="1"/>
</dbReference>
<dbReference type="PANTHER" id="PTHR24379">
    <property type="entry name" value="KRAB AND ZINC FINGER DOMAIN-CONTAINING"/>
    <property type="match status" value="1"/>
</dbReference>
<dbReference type="GO" id="GO:0000981">
    <property type="term" value="F:DNA-binding transcription factor activity, RNA polymerase II-specific"/>
    <property type="evidence" value="ECO:0007669"/>
    <property type="project" value="TreeGrafter"/>
</dbReference>
<dbReference type="Proteomes" id="UP001652621">
    <property type="component" value="Unplaced"/>
</dbReference>
<dbReference type="KEGG" id="mde:101888608"/>
<dbReference type="SMART" id="SM00355">
    <property type="entry name" value="ZnF_C2H2"/>
    <property type="match status" value="10"/>
</dbReference>
<dbReference type="SUPFAM" id="SSF57716">
    <property type="entry name" value="Glucocorticoid receptor-like (DNA-binding domain)"/>
    <property type="match status" value="1"/>
</dbReference>
<keyword evidence="1 6" id="KW-0479">Metal-binding</keyword>
<reference evidence="10" key="1">
    <citation type="submission" date="2020-05" db="UniProtKB">
        <authorList>
            <consortium name="EnsemblMetazoa"/>
        </authorList>
    </citation>
    <scope>IDENTIFICATION</scope>
    <source>
        <strain evidence="10">Aabys</strain>
    </source>
</reference>
<evidence type="ECO:0000313" key="10">
    <source>
        <dbReference type="EnsemblMetazoa" id="MDOA007627-PA"/>
    </source>
</evidence>
<keyword evidence="4 6" id="KW-0862">Zinc</keyword>
<feature type="domain" description="C2H2-type" evidence="8">
    <location>
        <begin position="294"/>
        <end position="321"/>
    </location>
</feature>
<dbReference type="VEuPathDB" id="VectorBase:MDOA007627"/>